<organism evidence="1 2">
    <name type="scientific">Flavobacterium dankookense</name>
    <dbReference type="NCBI Taxonomy" id="706186"/>
    <lineage>
        <taxon>Bacteria</taxon>
        <taxon>Pseudomonadati</taxon>
        <taxon>Bacteroidota</taxon>
        <taxon>Flavobacteriia</taxon>
        <taxon>Flavobacteriales</taxon>
        <taxon>Flavobacteriaceae</taxon>
        <taxon>Flavobacterium</taxon>
    </lineage>
</organism>
<gene>
    <name evidence="1" type="ORF">BC748_0629</name>
</gene>
<evidence type="ECO:0000313" key="1">
    <source>
        <dbReference type="EMBL" id="TDP61021.1"/>
    </source>
</evidence>
<proteinExistence type="predicted"/>
<reference evidence="1 2" key="1">
    <citation type="submission" date="2019-03" db="EMBL/GenBank/DDBJ databases">
        <title>Genomic Encyclopedia of Archaeal and Bacterial Type Strains, Phase II (KMG-II): from individual species to whole genera.</title>
        <authorList>
            <person name="Goeker M."/>
        </authorList>
    </citation>
    <scope>NUCLEOTIDE SEQUENCE [LARGE SCALE GENOMIC DNA]</scope>
    <source>
        <strain evidence="1 2">DSM 25687</strain>
    </source>
</reference>
<dbReference type="AlphaFoldDB" id="A0A4R6QET3"/>
<comment type="caution">
    <text evidence="1">The sequence shown here is derived from an EMBL/GenBank/DDBJ whole genome shotgun (WGS) entry which is preliminary data.</text>
</comment>
<accession>A0A4R6QET3</accession>
<dbReference type="Proteomes" id="UP000295260">
    <property type="component" value="Unassembled WGS sequence"/>
</dbReference>
<name>A0A4R6QET3_9FLAO</name>
<evidence type="ECO:0000313" key="2">
    <source>
        <dbReference type="Proteomes" id="UP000295260"/>
    </source>
</evidence>
<dbReference type="SUPFAM" id="SSF52266">
    <property type="entry name" value="SGNH hydrolase"/>
    <property type="match status" value="1"/>
</dbReference>
<dbReference type="RefSeq" id="WP_133531972.1">
    <property type="nucleotide sequence ID" value="NZ_SNXR01000011.1"/>
</dbReference>
<keyword evidence="2" id="KW-1185">Reference proteome</keyword>
<dbReference type="OrthoDB" id="1834514at2"/>
<protein>
    <submittedName>
        <fullName evidence="1">DltD-like protein</fullName>
    </submittedName>
</protein>
<sequence>MKKFLFQLLVFSSPLLVYLVYPSYVLWKSEENFHQIDATISSKEKYLFGYNYNENNYGYIKWRYLNDNEKKTVWALGSSRVLQFRENMFDKSFYNAGYTLGKINDFRPFLNSIPKSKYPDYMIINLDQWMFNEAFDDLRTKASSTVWEKSFTFFPKIVPTYNTIYSEAFNNSKNSENTIETASPYRKIGMNAKRNNTGFRNDGSMFYGKQIKNLIDKNPEAEDFNYAETFIRIRKGSSRFEYGDSINERAFVELNELLKFCQENKIKVIAFLPPFADKVYDRMETSTNYGYLKNMHKKIKPFFDNYNFEVYDFSKMSLCNSNDNETIDGFHGSETTYQRMLISMLNSGSVLNKVTSLERLKTDLANRKNNYVVYDDEKTD</sequence>
<dbReference type="EMBL" id="SNXR01000011">
    <property type="protein sequence ID" value="TDP61021.1"/>
    <property type="molecule type" value="Genomic_DNA"/>
</dbReference>